<dbReference type="RefSeq" id="WP_135785041.1">
    <property type="nucleotide sequence ID" value="NZ_SRRT01000002.1"/>
</dbReference>
<evidence type="ECO:0000313" key="3">
    <source>
        <dbReference type="EMBL" id="TGN79711.1"/>
    </source>
</evidence>
<feature type="region of interest" description="Disordered" evidence="1">
    <location>
        <begin position="267"/>
        <end position="336"/>
    </location>
</feature>
<reference evidence="3 4" key="1">
    <citation type="submission" date="2019-04" db="EMBL/GenBank/DDBJ databases">
        <title>Streptomyces sp. nov. Bv016 isolated from bark of Buahinia variegata.</title>
        <authorList>
            <person name="Kanchanasin P."/>
            <person name="Tanasupawat S."/>
            <person name="Yuki M."/>
            <person name="Kudo T."/>
        </authorList>
    </citation>
    <scope>NUCLEOTIDE SEQUENCE [LARGE SCALE GENOMIC DNA]</scope>
    <source>
        <strain evidence="3 4">Bv016</strain>
    </source>
</reference>
<accession>A0A4Z1D9W8</accession>
<evidence type="ECO:0000259" key="2">
    <source>
        <dbReference type="Pfam" id="PF03364"/>
    </source>
</evidence>
<protein>
    <submittedName>
        <fullName evidence="3">SRPBCC family protein</fullName>
    </submittedName>
</protein>
<evidence type="ECO:0000256" key="1">
    <source>
        <dbReference type="SAM" id="MobiDB-lite"/>
    </source>
</evidence>
<dbReference type="EMBL" id="SRRT01000002">
    <property type="protein sequence ID" value="TGN79711.1"/>
    <property type="molecule type" value="Genomic_DNA"/>
</dbReference>
<comment type="caution">
    <text evidence="3">The sequence shown here is derived from an EMBL/GenBank/DDBJ whole genome shotgun (WGS) entry which is preliminary data.</text>
</comment>
<dbReference type="InterPro" id="IPR005031">
    <property type="entry name" value="COQ10_START"/>
</dbReference>
<feature type="compositionally biased region" description="Acidic residues" evidence="1">
    <location>
        <begin position="274"/>
        <end position="336"/>
    </location>
</feature>
<dbReference type="AlphaFoldDB" id="A0A4Z1D9W8"/>
<evidence type="ECO:0000313" key="4">
    <source>
        <dbReference type="Proteomes" id="UP000298159"/>
    </source>
</evidence>
<dbReference type="PANTHER" id="PTHR33824:SF7">
    <property type="entry name" value="POLYKETIDE CYCLASE_DEHYDRASE AND LIPID TRANSPORT SUPERFAMILY PROTEIN"/>
    <property type="match status" value="1"/>
</dbReference>
<dbReference type="InterPro" id="IPR023393">
    <property type="entry name" value="START-like_dom_sf"/>
</dbReference>
<dbReference type="Gene3D" id="3.30.530.20">
    <property type="match status" value="1"/>
</dbReference>
<dbReference type="Proteomes" id="UP000298159">
    <property type="component" value="Unassembled WGS sequence"/>
</dbReference>
<dbReference type="CDD" id="cd07817">
    <property type="entry name" value="SRPBCC_8"/>
    <property type="match status" value="1"/>
</dbReference>
<sequence>MADTKTDTDKGDAKEQAGSGLEALREELVDFLGAQAEHLVEKTGERLTDLTQQLLDSAENGGGFLTGVGSRILKGESPLKALVSQKAGDVKDKVVEGAKSLFGKSKGKSGQAKVTNIIEVLDIGVPLRDAYNHWTQYDEFSGFTKGVQSVSQGDEVTSDWKLKVGPSKRSYKATTQTQIPDDRIVWTSEGAKGTTSGCVTFHEIAPSLTRIVLVVVYSPAGFFEKTGNIWRAQGRRLRLDFKNFQRYVSFADPDVEGWRGEIRDGEVVRTHEEVVEEEQQEEGEEGEEGEGDEEEYEDEYDDEEEDDEAPDEEGEYEDEGDEGDEEEEDEEDEEER</sequence>
<feature type="domain" description="Coenzyme Q-binding protein COQ10 START" evidence="2">
    <location>
        <begin position="123"/>
        <end position="244"/>
    </location>
</feature>
<gene>
    <name evidence="3" type="ORF">E5083_08895</name>
</gene>
<name>A0A4Z1D9W8_9ACTN</name>
<keyword evidence="4" id="KW-1185">Reference proteome</keyword>
<dbReference type="PANTHER" id="PTHR33824">
    <property type="entry name" value="POLYKETIDE CYCLASE/DEHYDRASE AND LIPID TRANSPORT SUPERFAMILY PROTEIN"/>
    <property type="match status" value="1"/>
</dbReference>
<dbReference type="SUPFAM" id="SSF55961">
    <property type="entry name" value="Bet v1-like"/>
    <property type="match status" value="1"/>
</dbReference>
<dbReference type="InterPro" id="IPR047137">
    <property type="entry name" value="ORF3"/>
</dbReference>
<dbReference type="GeneID" id="95447707"/>
<proteinExistence type="predicted"/>
<organism evidence="3 4">
    <name type="scientific">Streptomyces bauhiniae</name>
    <dbReference type="NCBI Taxonomy" id="2340725"/>
    <lineage>
        <taxon>Bacteria</taxon>
        <taxon>Bacillati</taxon>
        <taxon>Actinomycetota</taxon>
        <taxon>Actinomycetes</taxon>
        <taxon>Kitasatosporales</taxon>
        <taxon>Streptomycetaceae</taxon>
        <taxon>Streptomyces</taxon>
    </lineage>
</organism>
<dbReference type="Pfam" id="PF03364">
    <property type="entry name" value="Polyketide_cyc"/>
    <property type="match status" value="1"/>
</dbReference>